<dbReference type="Proteomes" id="UP000038045">
    <property type="component" value="Unplaced"/>
</dbReference>
<protein>
    <submittedName>
        <fullName evidence="3">Exported protein</fullName>
    </submittedName>
</protein>
<reference evidence="3" key="1">
    <citation type="submission" date="2017-02" db="UniProtKB">
        <authorList>
            <consortium name="WormBaseParasite"/>
        </authorList>
    </citation>
    <scope>IDENTIFICATION</scope>
</reference>
<keyword evidence="1" id="KW-1133">Transmembrane helix</keyword>
<evidence type="ECO:0000313" key="2">
    <source>
        <dbReference type="Proteomes" id="UP000038045"/>
    </source>
</evidence>
<evidence type="ECO:0000256" key="1">
    <source>
        <dbReference type="SAM" id="Phobius"/>
    </source>
</evidence>
<keyword evidence="1" id="KW-0472">Membrane</keyword>
<evidence type="ECO:0000313" key="3">
    <source>
        <dbReference type="WBParaSite" id="PTRK_0000643900.1"/>
    </source>
</evidence>
<feature type="transmembrane region" description="Helical" evidence="1">
    <location>
        <begin position="6"/>
        <end position="26"/>
    </location>
</feature>
<dbReference type="WBParaSite" id="PTRK_0000643900.1">
    <property type="protein sequence ID" value="PTRK_0000643900.1"/>
    <property type="gene ID" value="PTRK_0000643900"/>
</dbReference>
<keyword evidence="1" id="KW-0812">Transmembrane</keyword>
<proteinExistence type="predicted"/>
<accession>A0A0N4ZFA8</accession>
<sequence length="512" mass="59405">MRNIILINYIFFLSTVIVLSTNQTILTKTELNGEGKVSVVSSSTVKAPENLSVILENDTQLMNDINSMVVTIKSIGLSKDELIKLSDDSLINKFIDNINVLNDKTKSLIDKMVKEKRSKESGEKFDLSKKEIKEIIQSMKNNETLKNVIKNIKSRLQQLNISDDDLKNIQNYSGKDWKVVVRSIFNVEAHEVQKYSQPIKLNDTDLSTLTSNDIEKIGLSVGEWKEILKDINDKKIEYSLSTTNKIKRSKDQDIQLRGDKLTMEEINKIRDEINTNIGFRKAFQEMMEDIRKLNLTKKDLLDLSKNTSNKWKEIEDNLVKSIEEREKAEEAKGHVYEKRKKRNIVDDHELVKIRNMLKNDPKFNEEFKKLLEDVKNLEKSDVELSKMVINTKRFKRYLELVLDEDEEIFDNIKPDVKSNRIHQRITPHTLPTDTPHDAFIQKSPFEEVDKKLNVSYEKEYYNKGFARDVLKFISLIYFPIIYMALGFILCYIINSSMSAAAAPKKVYLTTDA</sequence>
<feature type="transmembrane region" description="Helical" evidence="1">
    <location>
        <begin position="472"/>
        <end position="494"/>
    </location>
</feature>
<organism evidence="2 3">
    <name type="scientific">Parastrongyloides trichosuri</name>
    <name type="common">Possum-specific nematode worm</name>
    <dbReference type="NCBI Taxonomy" id="131310"/>
    <lineage>
        <taxon>Eukaryota</taxon>
        <taxon>Metazoa</taxon>
        <taxon>Ecdysozoa</taxon>
        <taxon>Nematoda</taxon>
        <taxon>Chromadorea</taxon>
        <taxon>Rhabditida</taxon>
        <taxon>Tylenchina</taxon>
        <taxon>Panagrolaimomorpha</taxon>
        <taxon>Strongyloidoidea</taxon>
        <taxon>Strongyloididae</taxon>
        <taxon>Parastrongyloides</taxon>
    </lineage>
</organism>
<dbReference type="AlphaFoldDB" id="A0A0N4ZFA8"/>
<name>A0A0N4ZFA8_PARTI</name>
<keyword evidence="2" id="KW-1185">Reference proteome</keyword>